<sequence length="590" mass="64581">MDAQRNARMPLAFLINQMHAPPRHLRSSSYESSFHCDHALVHDKHAARAKWTAALIDAPILIHRRPMCFFGSELTPSVRLASDSLRTRIPQMRCLFSPECKCGGALGRARHIATTVRACGVRYVHARGRSSSGFPGSRCSGLLRSVKLSIYRRRHAALDASRELEPTVDIVCEHGGPHLRPHSSRASNAPASERDAHRRPAIIRGLARPHAERPPPARSPTCNALPPTAAVSSPDPPRRPIIHLWLQSHALTRPGTRERLRRRQTSLPCTRHAVHPALRARTRTGRSPRPALRTAMCRAPRPRRSFGVLRRRSVRQAYVQSAGCDCRLLSVGCETRGGCEPPAGSFHGRAGSSTHITSLRCGILYAPAHPTRTRPRTTCCDDVWRPASAPCCALGLAGEPPSPARRAPLAVRRHASGSCSHTRCQGALGPRSAQGGRPGCAGPPAFGLRFSGTLSRVEGAGPVFFCLLLRRAWPLARRLGARGRGGEIGSSQGRRSASRALGPRSRGRSAGSVRAGRWGVYGARCDLRAWSERDGLLCARVRCGGRVQRLCVSRAIWVRRRGVPPFVRCITHFTSLHVSQHPHRFLVTNL</sequence>
<organism evidence="2 3">
    <name type="scientific">Obba rivulosa</name>
    <dbReference type="NCBI Taxonomy" id="1052685"/>
    <lineage>
        <taxon>Eukaryota</taxon>
        <taxon>Fungi</taxon>
        <taxon>Dikarya</taxon>
        <taxon>Basidiomycota</taxon>
        <taxon>Agaricomycotina</taxon>
        <taxon>Agaricomycetes</taxon>
        <taxon>Polyporales</taxon>
        <taxon>Gelatoporiaceae</taxon>
        <taxon>Obba</taxon>
    </lineage>
</organism>
<name>A0A8E2AV78_9APHY</name>
<reference evidence="2 3" key="1">
    <citation type="submission" date="2016-07" db="EMBL/GenBank/DDBJ databases">
        <title>Draft genome of the white-rot fungus Obba rivulosa 3A-2.</title>
        <authorList>
            <consortium name="DOE Joint Genome Institute"/>
            <person name="Miettinen O."/>
            <person name="Riley R."/>
            <person name="Acob R."/>
            <person name="Barry K."/>
            <person name="Cullen D."/>
            <person name="De Vries R."/>
            <person name="Hainaut M."/>
            <person name="Hatakka A."/>
            <person name="Henrissat B."/>
            <person name="Hilden K."/>
            <person name="Kuo R."/>
            <person name="Labutti K."/>
            <person name="Lipzen A."/>
            <person name="Makela M.R."/>
            <person name="Sandor L."/>
            <person name="Spatafora J.W."/>
            <person name="Grigoriev I.V."/>
            <person name="Hibbett D.S."/>
        </authorList>
    </citation>
    <scope>NUCLEOTIDE SEQUENCE [LARGE SCALE GENOMIC DNA]</scope>
    <source>
        <strain evidence="2 3">3A-2</strain>
    </source>
</reference>
<feature type="compositionally biased region" description="Low complexity" evidence="1">
    <location>
        <begin position="489"/>
        <end position="511"/>
    </location>
</feature>
<protein>
    <submittedName>
        <fullName evidence="2">Uncharacterized protein</fullName>
    </submittedName>
</protein>
<feature type="region of interest" description="Disordered" evidence="1">
    <location>
        <begin position="483"/>
        <end position="511"/>
    </location>
</feature>
<dbReference type="EMBL" id="KV722383">
    <property type="protein sequence ID" value="OCH91576.1"/>
    <property type="molecule type" value="Genomic_DNA"/>
</dbReference>
<proteinExistence type="predicted"/>
<evidence type="ECO:0000313" key="3">
    <source>
        <dbReference type="Proteomes" id="UP000250043"/>
    </source>
</evidence>
<dbReference type="Proteomes" id="UP000250043">
    <property type="component" value="Unassembled WGS sequence"/>
</dbReference>
<keyword evidence="3" id="KW-1185">Reference proteome</keyword>
<dbReference type="AlphaFoldDB" id="A0A8E2AV78"/>
<evidence type="ECO:0000256" key="1">
    <source>
        <dbReference type="SAM" id="MobiDB-lite"/>
    </source>
</evidence>
<feature type="region of interest" description="Disordered" evidence="1">
    <location>
        <begin position="173"/>
        <end position="236"/>
    </location>
</feature>
<evidence type="ECO:0000313" key="2">
    <source>
        <dbReference type="EMBL" id="OCH91576.1"/>
    </source>
</evidence>
<feature type="region of interest" description="Disordered" evidence="1">
    <location>
        <begin position="419"/>
        <end position="438"/>
    </location>
</feature>
<gene>
    <name evidence="2" type="ORF">OBBRIDRAFT_520485</name>
</gene>
<accession>A0A8E2AV78</accession>